<feature type="compositionally biased region" description="Low complexity" evidence="10">
    <location>
        <begin position="233"/>
        <end position="248"/>
    </location>
</feature>
<gene>
    <name evidence="12" type="ORF">C0J50_20962</name>
</gene>
<evidence type="ECO:0000256" key="3">
    <source>
        <dbReference type="ARBA" id="ARBA00022490"/>
    </source>
</evidence>
<dbReference type="GO" id="GO:0000981">
    <property type="term" value="F:DNA-binding transcription factor activity, RNA polymerase II-specific"/>
    <property type="evidence" value="ECO:0007669"/>
    <property type="project" value="TreeGrafter"/>
</dbReference>
<dbReference type="PROSITE" id="PS50254">
    <property type="entry name" value="REL_2"/>
    <property type="match status" value="1"/>
</dbReference>
<dbReference type="PANTHER" id="PTHR12533:SF4">
    <property type="entry name" value="NUCLEAR FACTOR OF ACTIVATED T-CELLS, CYTOPLASMIC 2"/>
    <property type="match status" value="1"/>
</dbReference>
<dbReference type="SUPFAM" id="SSF49417">
    <property type="entry name" value="p53-like transcription factors"/>
    <property type="match status" value="1"/>
</dbReference>
<keyword evidence="5" id="KW-0677">Repeat</keyword>
<dbReference type="InterPro" id="IPR014756">
    <property type="entry name" value="Ig_E-set"/>
</dbReference>
<evidence type="ECO:0000256" key="10">
    <source>
        <dbReference type="SAM" id="MobiDB-lite"/>
    </source>
</evidence>
<dbReference type="GO" id="GO:0005634">
    <property type="term" value="C:nucleus"/>
    <property type="evidence" value="ECO:0007669"/>
    <property type="project" value="UniProtKB-SubCell"/>
</dbReference>
<dbReference type="GO" id="GO:0007399">
    <property type="term" value="P:nervous system development"/>
    <property type="evidence" value="ECO:0007669"/>
    <property type="project" value="UniProtKB-ARBA"/>
</dbReference>
<dbReference type="GO" id="GO:0060429">
    <property type="term" value="P:epithelium development"/>
    <property type="evidence" value="ECO:0007669"/>
    <property type="project" value="UniProtKB-ARBA"/>
</dbReference>
<evidence type="ECO:0000256" key="1">
    <source>
        <dbReference type="ARBA" id="ARBA00004123"/>
    </source>
</evidence>
<feature type="region of interest" description="Disordered" evidence="10">
    <location>
        <begin position="232"/>
        <end position="259"/>
    </location>
</feature>
<dbReference type="InterPro" id="IPR002909">
    <property type="entry name" value="IPT_dom"/>
</dbReference>
<dbReference type="PANTHER" id="PTHR12533">
    <property type="entry name" value="NFAT"/>
    <property type="match status" value="1"/>
</dbReference>
<evidence type="ECO:0000256" key="5">
    <source>
        <dbReference type="ARBA" id="ARBA00022737"/>
    </source>
</evidence>
<keyword evidence="7" id="KW-0238">DNA-binding</keyword>
<dbReference type="GO" id="GO:0005667">
    <property type="term" value="C:transcription regulator complex"/>
    <property type="evidence" value="ECO:0007669"/>
    <property type="project" value="TreeGrafter"/>
</dbReference>
<dbReference type="SUPFAM" id="SSF81296">
    <property type="entry name" value="E set domains"/>
    <property type="match status" value="1"/>
</dbReference>
<comment type="subcellular location">
    <subcellularLocation>
        <location evidence="2">Cytoplasm</location>
    </subcellularLocation>
    <subcellularLocation>
        <location evidence="1">Nucleus</location>
    </subcellularLocation>
</comment>
<evidence type="ECO:0000256" key="8">
    <source>
        <dbReference type="ARBA" id="ARBA00023163"/>
    </source>
</evidence>
<accession>A0AAD5APD9</accession>
<evidence type="ECO:0000256" key="7">
    <source>
        <dbReference type="ARBA" id="ARBA00023125"/>
    </source>
</evidence>
<sequence>MDDKLRFHFTCCHSPTGTWRLNSTAHIPDKAGERQTTQYNTTEAFHNPHKPGLVVSPALQARAHGKAEIRRLLQSLPSICVISLREESLKQETINFFPMNNCPGNVQDELDMPFLFLHYGQSGNDIQHEDQADELDALSHLDSHSDHVSYTNLSLHEPFYNDSSSEDLLTCHHPDLRDLLGHSLSSQASPRIKITCSELDQQHRDHVQTAPVDISRRLAVPPYQNQLYRENLSPASSTSSSWHSEAYSPQPSPCVSPSATGGGGLAAVTVAELCPRLQAIHASGSPHTSPNTSPRNSITEDTFLNYRTSSSPSPRPGSRSTSPQGKRTYEQYQNPALVVPRSRSPSPHAGREELIETCRPKANLNEFVESHNRPLPKPVPTKIGRPYQEYSIYGQTEHAVYTEVKRETIMEPLYVVSSIVRTNQMPTAMCSMSLASLPALDWTLPSSTDQYGLRIEVQPRQHHRAHYETEGSRGAVKAASGGHPVVQLHGYSGREALALQVFIGTADERAVRPHAFYQVHRITGKTVTTSSHERTVHGTRVLELPLEPKDNMRAVVDCAGILKLKNADIELRKGETDVGRKNTRVRLVFRVHVPQPGGQWLSLQVASHSIECSQRSAHEPPAVQRQDLDQCSVLGGLQMILTGENFTSESRVLFTEKTQDGLEVWEMEATVNREKSQANMLYLEIPPYRDPNIYHPAKVNFYVQNGKRKRSQPQHFTYMPLPVPLIKAEPLDEYQYGQLSCSISQVLGSSPQSCHHTAQLPTSCCAVPCQVSPRTSSPALYPPASEYQLHQHSVLYQSHVDILSSSPGHYQTPLDHAASGVTTICSGQAPAVVPNATSHLKPSSYQHIVAGHSYQAGVSVFPGLDAANQRSFGQSYNQRQPVEHQRTSSPVRVKQENLDQAYLDDVNEVIKKDLTIPPSEQ</sequence>
<protein>
    <submittedName>
        <fullName evidence="12">Nuclear factor of activated T-cells, cytoplasmic 2-like</fullName>
    </submittedName>
</protein>
<evidence type="ECO:0000256" key="2">
    <source>
        <dbReference type="ARBA" id="ARBA00004496"/>
    </source>
</evidence>
<dbReference type="Pfam" id="PF16179">
    <property type="entry name" value="RHD_dimer"/>
    <property type="match status" value="1"/>
</dbReference>
<dbReference type="InterPro" id="IPR013783">
    <property type="entry name" value="Ig-like_fold"/>
</dbReference>
<dbReference type="FunFam" id="2.60.40.340:FF:000001">
    <property type="entry name" value="Nuclear factor of activated T-cells, cytoplasmic, calcineurin-dependent 2"/>
    <property type="match status" value="1"/>
</dbReference>
<dbReference type="GO" id="GO:0009653">
    <property type="term" value="P:anatomical structure morphogenesis"/>
    <property type="evidence" value="ECO:0007669"/>
    <property type="project" value="UniProtKB-ARBA"/>
</dbReference>
<organism evidence="12 13">
    <name type="scientific">Silurus asotus</name>
    <name type="common">Amur catfish</name>
    <name type="synonym">Parasilurus asotus</name>
    <dbReference type="NCBI Taxonomy" id="30991"/>
    <lineage>
        <taxon>Eukaryota</taxon>
        <taxon>Metazoa</taxon>
        <taxon>Chordata</taxon>
        <taxon>Craniata</taxon>
        <taxon>Vertebrata</taxon>
        <taxon>Euteleostomi</taxon>
        <taxon>Actinopterygii</taxon>
        <taxon>Neopterygii</taxon>
        <taxon>Teleostei</taxon>
        <taxon>Ostariophysi</taxon>
        <taxon>Siluriformes</taxon>
        <taxon>Siluridae</taxon>
        <taxon>Silurus</taxon>
    </lineage>
</organism>
<evidence type="ECO:0000313" key="12">
    <source>
        <dbReference type="EMBL" id="KAI5619565.1"/>
    </source>
</evidence>
<reference evidence="12" key="1">
    <citation type="submission" date="2018-07" db="EMBL/GenBank/DDBJ databases">
        <title>Comparative genomics of catfishes provides insights into carnivory and benthic adaptation.</title>
        <authorList>
            <person name="Zhang Y."/>
            <person name="Wang D."/>
            <person name="Peng Z."/>
            <person name="Zheng S."/>
            <person name="Shao F."/>
            <person name="Tao W."/>
        </authorList>
    </citation>
    <scope>NUCLEOTIDE SEQUENCE</scope>
    <source>
        <strain evidence="12">Chongqing</strain>
    </source>
</reference>
<dbReference type="Proteomes" id="UP001205998">
    <property type="component" value="Unassembled WGS sequence"/>
</dbReference>
<keyword evidence="6" id="KW-0805">Transcription regulation</keyword>
<keyword evidence="4" id="KW-0597">Phosphoprotein</keyword>
<dbReference type="Pfam" id="PF00554">
    <property type="entry name" value="RHD_DNA_bind"/>
    <property type="match status" value="1"/>
</dbReference>
<dbReference type="FunFam" id="2.60.40.10:FF:000040">
    <property type="entry name" value="Nuclear factor of activated T-cells, cytoplasmic, calcineurin-dependent 2"/>
    <property type="match status" value="1"/>
</dbReference>
<dbReference type="SMART" id="SM00429">
    <property type="entry name" value="IPT"/>
    <property type="match status" value="1"/>
</dbReference>
<feature type="domain" description="RHD" evidence="11">
    <location>
        <begin position="435"/>
        <end position="617"/>
    </location>
</feature>
<comment type="caution">
    <text evidence="12">The sequence shown here is derived from an EMBL/GenBank/DDBJ whole genome shotgun (WGS) entry which is preliminary data.</text>
</comment>
<feature type="compositionally biased region" description="Low complexity" evidence="10">
    <location>
        <begin position="307"/>
        <end position="323"/>
    </location>
</feature>
<dbReference type="InterPro" id="IPR011539">
    <property type="entry name" value="RHD_DNA_bind_dom"/>
</dbReference>
<evidence type="ECO:0000256" key="9">
    <source>
        <dbReference type="ARBA" id="ARBA00023242"/>
    </source>
</evidence>
<evidence type="ECO:0000259" key="11">
    <source>
        <dbReference type="PROSITE" id="PS50254"/>
    </source>
</evidence>
<name>A0AAD5APD9_SILAS</name>
<evidence type="ECO:0000256" key="6">
    <source>
        <dbReference type="ARBA" id="ARBA00023015"/>
    </source>
</evidence>
<dbReference type="PRINTS" id="PR01789">
    <property type="entry name" value="NUCFACTORATC"/>
</dbReference>
<dbReference type="GO" id="GO:0000978">
    <property type="term" value="F:RNA polymerase II cis-regulatory region sequence-specific DNA binding"/>
    <property type="evidence" value="ECO:0007669"/>
    <property type="project" value="TreeGrafter"/>
</dbReference>
<dbReference type="Gene3D" id="2.60.40.340">
    <property type="entry name" value="Rel homology domain (RHD), DNA-binding domain"/>
    <property type="match status" value="1"/>
</dbReference>
<dbReference type="InterPro" id="IPR008967">
    <property type="entry name" value="p53-like_TF_DNA-bd_sf"/>
</dbReference>
<dbReference type="GO" id="GO:0033173">
    <property type="term" value="P:calcineurin-NFAT signaling cascade"/>
    <property type="evidence" value="ECO:0007669"/>
    <property type="project" value="TreeGrafter"/>
</dbReference>
<evidence type="ECO:0000256" key="4">
    <source>
        <dbReference type="ARBA" id="ARBA00022553"/>
    </source>
</evidence>
<dbReference type="EMBL" id="MU551666">
    <property type="protein sequence ID" value="KAI5619565.1"/>
    <property type="molecule type" value="Genomic_DNA"/>
</dbReference>
<dbReference type="GO" id="GO:0005737">
    <property type="term" value="C:cytoplasm"/>
    <property type="evidence" value="ECO:0007669"/>
    <property type="project" value="UniProtKB-SubCell"/>
</dbReference>
<keyword evidence="13" id="KW-1185">Reference proteome</keyword>
<dbReference type="InterPro" id="IPR037059">
    <property type="entry name" value="RHD_DNA_bind_dom_sf"/>
</dbReference>
<dbReference type="AlphaFoldDB" id="A0AAD5APD9"/>
<dbReference type="InterPro" id="IPR008366">
    <property type="entry name" value="NFAT"/>
</dbReference>
<keyword evidence="3" id="KW-0963">Cytoplasm</keyword>
<evidence type="ECO:0000313" key="13">
    <source>
        <dbReference type="Proteomes" id="UP001205998"/>
    </source>
</evidence>
<keyword evidence="8" id="KW-0804">Transcription</keyword>
<feature type="region of interest" description="Disordered" evidence="10">
    <location>
        <begin position="305"/>
        <end position="351"/>
    </location>
</feature>
<proteinExistence type="predicted"/>
<dbReference type="InterPro" id="IPR032397">
    <property type="entry name" value="RHD_dimer"/>
</dbReference>
<keyword evidence="9" id="KW-0539">Nucleus</keyword>
<dbReference type="Gene3D" id="2.60.40.10">
    <property type="entry name" value="Immunoglobulins"/>
    <property type="match status" value="1"/>
</dbReference>